<evidence type="ECO:0000313" key="2">
    <source>
        <dbReference type="EMBL" id="KAF6029651.1"/>
    </source>
</evidence>
<dbReference type="Proteomes" id="UP000593567">
    <property type="component" value="Unassembled WGS sequence"/>
</dbReference>
<organism evidence="2 3">
    <name type="scientific">Bugula neritina</name>
    <name type="common">Brown bryozoan</name>
    <name type="synonym">Sertularia neritina</name>
    <dbReference type="NCBI Taxonomy" id="10212"/>
    <lineage>
        <taxon>Eukaryota</taxon>
        <taxon>Metazoa</taxon>
        <taxon>Spiralia</taxon>
        <taxon>Lophotrochozoa</taxon>
        <taxon>Bryozoa</taxon>
        <taxon>Gymnolaemata</taxon>
        <taxon>Cheilostomatida</taxon>
        <taxon>Flustrina</taxon>
        <taxon>Buguloidea</taxon>
        <taxon>Bugulidae</taxon>
        <taxon>Bugula</taxon>
    </lineage>
</organism>
<sequence>MGGESKPGINTLSAIGLPSEEKRSTLDNTHRKIIDLLNVSPSTATQQNHKEKPIIQSNTHGKLAAALALYVPKACNVSIGKENEPPLVHFQTSQQYVAKSASNTTPKHLNTGLISGIVYPVILADKNGRVISIQYGPSVAPSKQLANVIGSTVNTGEKLAVDIKGILKLKSLLETILKNTKGSANHVKIVRYTEAVMVC</sequence>
<proteinExistence type="predicted"/>
<protein>
    <submittedName>
        <fullName evidence="2">Uncharacterized protein</fullName>
    </submittedName>
</protein>
<dbReference type="EMBL" id="VXIV02001799">
    <property type="protein sequence ID" value="KAF6029651.1"/>
    <property type="molecule type" value="Genomic_DNA"/>
</dbReference>
<feature type="region of interest" description="Disordered" evidence="1">
    <location>
        <begin position="1"/>
        <end position="24"/>
    </location>
</feature>
<evidence type="ECO:0000313" key="3">
    <source>
        <dbReference type="Proteomes" id="UP000593567"/>
    </source>
</evidence>
<accession>A0A7J7JVB5</accession>
<comment type="caution">
    <text evidence="2">The sequence shown here is derived from an EMBL/GenBank/DDBJ whole genome shotgun (WGS) entry which is preliminary data.</text>
</comment>
<name>A0A7J7JVB5_BUGNE</name>
<keyword evidence="3" id="KW-1185">Reference proteome</keyword>
<evidence type="ECO:0000256" key="1">
    <source>
        <dbReference type="SAM" id="MobiDB-lite"/>
    </source>
</evidence>
<dbReference type="AlphaFoldDB" id="A0A7J7JVB5"/>
<gene>
    <name evidence="2" type="ORF">EB796_012060</name>
</gene>
<reference evidence="2" key="1">
    <citation type="submission" date="2020-06" db="EMBL/GenBank/DDBJ databases">
        <title>Draft genome of Bugula neritina, a colonial animal packing powerful symbionts and potential medicines.</title>
        <authorList>
            <person name="Rayko M."/>
        </authorList>
    </citation>
    <scope>NUCLEOTIDE SEQUENCE [LARGE SCALE GENOMIC DNA]</scope>
    <source>
        <strain evidence="2">Kwan_BN1</strain>
    </source>
</reference>